<dbReference type="PANTHER" id="PTHR36245">
    <property type="entry name" value="GLYCINE-RICH PROTEIN DOT1-LIKE"/>
    <property type="match status" value="1"/>
</dbReference>
<feature type="region of interest" description="Disordered" evidence="1">
    <location>
        <begin position="160"/>
        <end position="189"/>
    </location>
</feature>
<organism evidence="3 4">
    <name type="scientific">Centaurea solstitialis</name>
    <name type="common">yellow star-thistle</name>
    <dbReference type="NCBI Taxonomy" id="347529"/>
    <lineage>
        <taxon>Eukaryota</taxon>
        <taxon>Viridiplantae</taxon>
        <taxon>Streptophyta</taxon>
        <taxon>Embryophyta</taxon>
        <taxon>Tracheophyta</taxon>
        <taxon>Spermatophyta</taxon>
        <taxon>Magnoliopsida</taxon>
        <taxon>eudicotyledons</taxon>
        <taxon>Gunneridae</taxon>
        <taxon>Pentapetalae</taxon>
        <taxon>asterids</taxon>
        <taxon>campanulids</taxon>
        <taxon>Asterales</taxon>
        <taxon>Asteraceae</taxon>
        <taxon>Carduoideae</taxon>
        <taxon>Cardueae</taxon>
        <taxon>Centaureinae</taxon>
        <taxon>Centaurea</taxon>
    </lineage>
</organism>
<evidence type="ECO:0000313" key="3">
    <source>
        <dbReference type="EMBL" id="KAJ9554796.1"/>
    </source>
</evidence>
<dbReference type="Proteomes" id="UP001172457">
    <property type="component" value="Chromosome 3"/>
</dbReference>
<comment type="caution">
    <text evidence="3">The sequence shown here is derived from an EMBL/GenBank/DDBJ whole genome shotgun (WGS) entry which is preliminary data.</text>
</comment>
<keyword evidence="4" id="KW-1185">Reference proteome</keyword>
<proteinExistence type="predicted"/>
<feature type="compositionally biased region" description="Gly residues" evidence="1">
    <location>
        <begin position="161"/>
        <end position="189"/>
    </location>
</feature>
<reference evidence="3" key="1">
    <citation type="submission" date="2023-03" db="EMBL/GenBank/DDBJ databases">
        <title>Chromosome-scale reference genome and RAD-based genetic map of yellow starthistle (Centaurea solstitialis) reveal putative structural variation and QTLs associated with invader traits.</title>
        <authorList>
            <person name="Reatini B."/>
            <person name="Cang F.A."/>
            <person name="Jiang Q."/>
            <person name="Mckibben M.T.W."/>
            <person name="Barker M.S."/>
            <person name="Rieseberg L.H."/>
            <person name="Dlugosch K.M."/>
        </authorList>
    </citation>
    <scope>NUCLEOTIDE SEQUENCE</scope>
    <source>
        <strain evidence="3">CAN-66</strain>
        <tissue evidence="3">Leaf</tissue>
    </source>
</reference>
<sequence length="244" mass="25625">MTRHSLLLLLLQDTTTITTIATTTTSLLLLHHSPFLLRILKSISPPEFLNDEDILMGFLPEKEKPTTNNKGSSTRFYGFGSDLSSPVESVMGSTETESDEEDYLTGLTRKLRNSTLSRRFLIIRFQFQVLTLFWLCLLLHPSSKLIHGVGATVVSVDRRGGGGGGHGGGGGGHGGGGGGRGGGGGGSRGGGRDPGFVVIPVYAGAGAHRQSRTHGGRNNGGGRNSAALPQLGFTLLALVVLLCF</sequence>
<feature type="signal peptide" evidence="2">
    <location>
        <begin position="1"/>
        <end position="21"/>
    </location>
</feature>
<protein>
    <recommendedName>
        <fullName evidence="5">Glycine-rich protein</fullName>
    </recommendedName>
</protein>
<feature type="chain" id="PRO_5041241380" description="Glycine-rich protein" evidence="2">
    <location>
        <begin position="22"/>
        <end position="244"/>
    </location>
</feature>
<evidence type="ECO:0000256" key="1">
    <source>
        <dbReference type="SAM" id="MobiDB-lite"/>
    </source>
</evidence>
<accession>A0AA38WNC8</accession>
<evidence type="ECO:0000313" key="4">
    <source>
        <dbReference type="Proteomes" id="UP001172457"/>
    </source>
</evidence>
<gene>
    <name evidence="3" type="ORF">OSB04_009410</name>
</gene>
<dbReference type="EMBL" id="JARYMX010000003">
    <property type="protein sequence ID" value="KAJ9554796.1"/>
    <property type="molecule type" value="Genomic_DNA"/>
</dbReference>
<evidence type="ECO:0000256" key="2">
    <source>
        <dbReference type="SAM" id="SignalP"/>
    </source>
</evidence>
<keyword evidence="2" id="KW-0732">Signal</keyword>
<evidence type="ECO:0008006" key="5">
    <source>
        <dbReference type="Google" id="ProtNLM"/>
    </source>
</evidence>
<dbReference type="PANTHER" id="PTHR36245:SF5">
    <property type="entry name" value="GLYCINE-RICH PROTEIN DOT1-LIKE"/>
    <property type="match status" value="1"/>
</dbReference>
<dbReference type="AlphaFoldDB" id="A0AA38WNC8"/>
<name>A0AA38WNC8_9ASTR</name>